<evidence type="ECO:0000256" key="5">
    <source>
        <dbReference type="ARBA" id="ARBA00023136"/>
    </source>
</evidence>
<name>A0A811LB96_9BILA</name>
<evidence type="ECO:0000256" key="2">
    <source>
        <dbReference type="ARBA" id="ARBA00007018"/>
    </source>
</evidence>
<gene>
    <name evidence="8" type="ORF">BOKJ2_LOCUS11258</name>
</gene>
<keyword evidence="4 7" id="KW-1133">Transmembrane helix</keyword>
<dbReference type="OrthoDB" id="529367at2759"/>
<dbReference type="EMBL" id="CAJFCW020000005">
    <property type="protein sequence ID" value="CAG9120207.1"/>
    <property type="molecule type" value="Genomic_DNA"/>
</dbReference>
<evidence type="ECO:0000313" key="9">
    <source>
        <dbReference type="Proteomes" id="UP000614601"/>
    </source>
</evidence>
<comment type="caution">
    <text evidence="8">The sequence shown here is derived from an EMBL/GenBank/DDBJ whole genome shotgun (WGS) entry which is preliminary data.</text>
</comment>
<dbReference type="GO" id="GO:0038023">
    <property type="term" value="F:signaling receptor activity"/>
    <property type="evidence" value="ECO:0007669"/>
    <property type="project" value="TreeGrafter"/>
</dbReference>
<feature type="binding site" evidence="6">
    <location>
        <position position="107"/>
    </location>
    <ligand>
        <name>Zn(2+)</name>
        <dbReference type="ChEBI" id="CHEBI:29105"/>
    </ligand>
</feature>
<dbReference type="GO" id="GO:0046872">
    <property type="term" value="F:metal ion binding"/>
    <property type="evidence" value="ECO:0007669"/>
    <property type="project" value="UniProtKB-KW"/>
</dbReference>
<dbReference type="AlphaFoldDB" id="A0A811LB96"/>
<evidence type="ECO:0000256" key="1">
    <source>
        <dbReference type="ARBA" id="ARBA00004141"/>
    </source>
</evidence>
<feature type="binding site" evidence="6">
    <location>
        <position position="252"/>
    </location>
    <ligand>
        <name>Zn(2+)</name>
        <dbReference type="ChEBI" id="CHEBI:29105"/>
    </ligand>
</feature>
<evidence type="ECO:0000256" key="3">
    <source>
        <dbReference type="ARBA" id="ARBA00022692"/>
    </source>
</evidence>
<feature type="transmembrane region" description="Helical" evidence="7">
    <location>
        <begin position="87"/>
        <end position="106"/>
    </location>
</feature>
<reference evidence="8" key="1">
    <citation type="submission" date="2020-09" db="EMBL/GenBank/DDBJ databases">
        <authorList>
            <person name="Kikuchi T."/>
        </authorList>
    </citation>
    <scope>NUCLEOTIDE SEQUENCE</scope>
    <source>
        <strain evidence="8">SH1</strain>
    </source>
</reference>
<keyword evidence="5 7" id="KW-0472">Membrane</keyword>
<comment type="similarity">
    <text evidence="2">Belongs to the ADIPOR family.</text>
</comment>
<evidence type="ECO:0000256" key="6">
    <source>
        <dbReference type="PIRSR" id="PIRSR604254-1"/>
    </source>
</evidence>
<dbReference type="PANTHER" id="PTHR20855">
    <property type="entry name" value="ADIPOR/PROGESTIN RECEPTOR-RELATED"/>
    <property type="match status" value="1"/>
</dbReference>
<dbReference type="Pfam" id="PF03006">
    <property type="entry name" value="HlyIII"/>
    <property type="match status" value="1"/>
</dbReference>
<evidence type="ECO:0000313" key="8">
    <source>
        <dbReference type="EMBL" id="CAD5224797.1"/>
    </source>
</evidence>
<feature type="transmembrane region" description="Helical" evidence="7">
    <location>
        <begin position="118"/>
        <end position="141"/>
    </location>
</feature>
<feature type="transmembrane region" description="Helical" evidence="7">
    <location>
        <begin position="187"/>
        <end position="207"/>
    </location>
</feature>
<evidence type="ECO:0000256" key="7">
    <source>
        <dbReference type="SAM" id="Phobius"/>
    </source>
</evidence>
<feature type="transmembrane region" description="Helical" evidence="7">
    <location>
        <begin position="153"/>
        <end position="175"/>
    </location>
</feature>
<proteinExistence type="inferred from homology"/>
<dbReference type="PANTHER" id="PTHR20855:SF92">
    <property type="entry name" value="PROGESTIN AND ADIPOQ RECEPTOR FAMILY MEMBER 3-LIKE"/>
    <property type="match status" value="1"/>
</dbReference>
<keyword evidence="9" id="KW-1185">Reference proteome</keyword>
<dbReference type="InterPro" id="IPR004254">
    <property type="entry name" value="AdipoR/HlyIII-related"/>
</dbReference>
<feature type="binding site" evidence="6">
    <location>
        <position position="248"/>
    </location>
    <ligand>
        <name>Zn(2+)</name>
        <dbReference type="ChEBI" id="CHEBI:29105"/>
    </ligand>
</feature>
<feature type="transmembrane region" description="Helical" evidence="7">
    <location>
        <begin position="58"/>
        <end position="75"/>
    </location>
</feature>
<keyword evidence="3 7" id="KW-0812">Transmembrane</keyword>
<dbReference type="Proteomes" id="UP000783686">
    <property type="component" value="Unassembled WGS sequence"/>
</dbReference>
<comment type="subcellular location">
    <subcellularLocation>
        <location evidence="1">Membrane</location>
        <topology evidence="1">Multi-pass membrane protein</topology>
    </subcellularLocation>
</comment>
<dbReference type="EMBL" id="CAJFDH010000005">
    <property type="protein sequence ID" value="CAD5224797.1"/>
    <property type="molecule type" value="Genomic_DNA"/>
</dbReference>
<evidence type="ECO:0000256" key="4">
    <source>
        <dbReference type="ARBA" id="ARBA00022989"/>
    </source>
</evidence>
<sequence length="335" mass="38317">MAVGVVEDVRSFRSSPKMLHDMEIPVLLRRNYIKTGYRPLNKELKYYVKSAFSWHNELVNIWTHALPLIGLYLFYILPELMHDRPRAVVIFAYSGVSSVLFCSALTHLMHSRSPTDHIFWLLVDFSGIAVFSLAIGVQRFLSRPYNSILFTTFYVPTLTGVVLLQYLTTSGFFVLRPLWKARHSIRILCCGFLNFWIYIPLLDRYVAGEDMTMHTKALQWMMLSGVFMGAHFPECCAPGCFDLVGYGHQLFHICITMVTWCLCDSAHMDTPRRTDGPKGIWGDPLTKSLTCVMLLAVLTCAATTCGLMLQVKDQNLMNSQRSRSTRRESLCEKTR</sequence>
<organism evidence="8 9">
    <name type="scientific">Bursaphelenchus okinawaensis</name>
    <dbReference type="NCBI Taxonomy" id="465554"/>
    <lineage>
        <taxon>Eukaryota</taxon>
        <taxon>Metazoa</taxon>
        <taxon>Ecdysozoa</taxon>
        <taxon>Nematoda</taxon>
        <taxon>Chromadorea</taxon>
        <taxon>Rhabditida</taxon>
        <taxon>Tylenchina</taxon>
        <taxon>Tylenchomorpha</taxon>
        <taxon>Aphelenchoidea</taxon>
        <taxon>Aphelenchoididae</taxon>
        <taxon>Bursaphelenchus</taxon>
    </lineage>
</organism>
<dbReference type="GO" id="GO:0016020">
    <property type="term" value="C:membrane"/>
    <property type="evidence" value="ECO:0007669"/>
    <property type="project" value="UniProtKB-SubCell"/>
</dbReference>
<keyword evidence="6" id="KW-0479">Metal-binding</keyword>
<feature type="transmembrane region" description="Helical" evidence="7">
    <location>
        <begin position="292"/>
        <end position="311"/>
    </location>
</feature>
<protein>
    <submittedName>
        <fullName evidence="8">Uncharacterized protein</fullName>
    </submittedName>
</protein>
<accession>A0A811LB96</accession>
<dbReference type="Proteomes" id="UP000614601">
    <property type="component" value="Unassembled WGS sequence"/>
</dbReference>
<keyword evidence="6" id="KW-0862">Zinc</keyword>